<feature type="domain" description="Response regulatory" evidence="8">
    <location>
        <begin position="564"/>
        <end position="681"/>
    </location>
</feature>
<dbReference type="SUPFAM" id="SSF55874">
    <property type="entry name" value="ATPase domain of HSP90 chaperone/DNA topoisomerase II/histidine kinase"/>
    <property type="match status" value="1"/>
</dbReference>
<dbReference type="CDD" id="cd00082">
    <property type="entry name" value="HisKA"/>
    <property type="match status" value="1"/>
</dbReference>
<dbReference type="InterPro" id="IPR004358">
    <property type="entry name" value="Sig_transdc_His_kin-like_C"/>
</dbReference>
<dbReference type="EC" id="2.7.13.3" evidence="2"/>
<evidence type="ECO:0000259" key="7">
    <source>
        <dbReference type="PROSITE" id="PS50109"/>
    </source>
</evidence>
<dbReference type="RefSeq" id="WP_041154573.1">
    <property type="nucleotide sequence ID" value="NZ_CBCRVP010000003.1"/>
</dbReference>
<dbReference type="InterPro" id="IPR036890">
    <property type="entry name" value="HATPase_C_sf"/>
</dbReference>
<protein>
    <recommendedName>
        <fullName evidence="2">histidine kinase</fullName>
        <ecNumber evidence="2">2.7.13.3</ecNumber>
    </recommendedName>
</protein>
<organism evidence="9 10">
    <name type="scientific">Vibrio mytili</name>
    <dbReference type="NCBI Taxonomy" id="50718"/>
    <lineage>
        <taxon>Bacteria</taxon>
        <taxon>Pseudomonadati</taxon>
        <taxon>Pseudomonadota</taxon>
        <taxon>Gammaproteobacteria</taxon>
        <taxon>Vibrionales</taxon>
        <taxon>Vibrionaceae</taxon>
        <taxon>Vibrio</taxon>
    </lineage>
</organism>
<proteinExistence type="predicted"/>
<dbReference type="PROSITE" id="PS50109">
    <property type="entry name" value="HIS_KIN"/>
    <property type="match status" value="1"/>
</dbReference>
<dbReference type="SMART" id="SM00448">
    <property type="entry name" value="REC"/>
    <property type="match status" value="1"/>
</dbReference>
<feature type="transmembrane region" description="Helical" evidence="6">
    <location>
        <begin position="73"/>
        <end position="92"/>
    </location>
</feature>
<dbReference type="AlphaFoldDB" id="A0A0C3HUD9"/>
<dbReference type="InterPro" id="IPR036097">
    <property type="entry name" value="HisK_dim/P_sf"/>
</dbReference>
<dbReference type="SUPFAM" id="SSF47384">
    <property type="entry name" value="Homodimeric domain of signal transducing histidine kinase"/>
    <property type="match status" value="1"/>
</dbReference>
<feature type="transmembrane region" description="Helical" evidence="6">
    <location>
        <begin position="98"/>
        <end position="114"/>
    </location>
</feature>
<dbReference type="SUPFAM" id="SSF52172">
    <property type="entry name" value="CheY-like"/>
    <property type="match status" value="1"/>
</dbReference>
<dbReference type="PANTHER" id="PTHR43547">
    <property type="entry name" value="TWO-COMPONENT HISTIDINE KINASE"/>
    <property type="match status" value="1"/>
</dbReference>
<keyword evidence="6" id="KW-0812">Transmembrane</keyword>
<sequence>MDAIRKVYQHAEPNLTIVGWMGLVGFPFYYWVWEFLFPQSYENLPLRLLCSMLFAGIIFRNRFPTWLRRYAHIYYLVTVTLCLPCFFFYMLLMNDWSNVWVMSFMSAIFLQILLTHVTRVMFAQTIIGLSLATLFAWLANGFKLDITIEWAHIPIFVFIYIFGNLFYFRNQIEHEAKVSLAKSFGAGIAHEMRNPLSALCTSIDVIQSVLPTTKNASKASVMMSVDDINLLREVSEDAMKLIHSGNETIDLLLTSIDENRVSRSTFKRHSAQFVVEDAITSFCANRHTDREVISLDVRRDFEFLGSATLLKYALYNLFKNAYQHCRADGLHIQVTLYSDDFVNQIVVSDNGSGICPDVIEKVFQDFYTTGKRGRHGLGLPFCKRVMRSFGGDIMCQSEHGAWSQFTLRFPPINSNTVTNIKAELTKLKTVLLVSKQGSLVDKMVEMSRAMGFSLTLIDARDVLKKQEHEFEFDLIYLDIDGLDDQGDELARIVVLFSFTEARIVYLYDRNTIQSNQRDGFQPIWIKTRHWLSDAEKVMDQLLFKPNYSLYSGKVLPSEMSDKRRIMVVDDNESVRKYTAILLEKLGFDVIQKANGRQALDWLKSESVDLILMDLEMPVMDGLEASKQIRYSEKPYSCVPIIAHTGDCSSPTLDKVNASGMSDFIVKPADKNRLYDKISNWL</sequence>
<keyword evidence="6" id="KW-1133">Transmembrane helix</keyword>
<feature type="transmembrane region" description="Helical" evidence="6">
    <location>
        <begin position="121"/>
        <end position="139"/>
    </location>
</feature>
<dbReference type="InterPro" id="IPR011006">
    <property type="entry name" value="CheY-like_superfamily"/>
</dbReference>
<dbReference type="Gene3D" id="3.30.565.10">
    <property type="entry name" value="Histidine kinase-like ATPase, C-terminal domain"/>
    <property type="match status" value="1"/>
</dbReference>
<evidence type="ECO:0000256" key="4">
    <source>
        <dbReference type="ARBA" id="ARBA00022801"/>
    </source>
</evidence>
<name>A0A0C3HUD9_9VIBR</name>
<dbReference type="OrthoDB" id="8573961at2"/>
<evidence type="ECO:0000256" key="3">
    <source>
        <dbReference type="ARBA" id="ARBA00022553"/>
    </source>
</evidence>
<feature type="transmembrane region" description="Helical" evidence="6">
    <location>
        <begin position="44"/>
        <end position="61"/>
    </location>
</feature>
<dbReference type="Proteomes" id="UP000031977">
    <property type="component" value="Unassembled WGS sequence"/>
</dbReference>
<dbReference type="STRING" id="50718.SU60_04795"/>
<evidence type="ECO:0000256" key="2">
    <source>
        <dbReference type="ARBA" id="ARBA00012438"/>
    </source>
</evidence>
<keyword evidence="10" id="KW-1185">Reference proteome</keyword>
<evidence type="ECO:0000256" key="6">
    <source>
        <dbReference type="SAM" id="Phobius"/>
    </source>
</evidence>
<dbReference type="InterPro" id="IPR003661">
    <property type="entry name" value="HisK_dim/P_dom"/>
</dbReference>
<dbReference type="InterPro" id="IPR003594">
    <property type="entry name" value="HATPase_dom"/>
</dbReference>
<comment type="caution">
    <text evidence="9">The sequence shown here is derived from an EMBL/GenBank/DDBJ whole genome shotgun (WGS) entry which is preliminary data.</text>
</comment>
<evidence type="ECO:0000313" key="10">
    <source>
        <dbReference type="Proteomes" id="UP000031977"/>
    </source>
</evidence>
<dbReference type="Pfam" id="PF02518">
    <property type="entry name" value="HATPase_c"/>
    <property type="match status" value="1"/>
</dbReference>
<feature type="modified residue" description="4-aspartylphosphate" evidence="5">
    <location>
        <position position="613"/>
    </location>
</feature>
<dbReference type="Gene3D" id="1.10.287.130">
    <property type="match status" value="1"/>
</dbReference>
<gene>
    <name evidence="9" type="ORF">SU60_04795</name>
</gene>
<keyword evidence="3 5" id="KW-0597">Phosphoprotein</keyword>
<keyword evidence="6" id="KW-0472">Membrane</keyword>
<dbReference type="GO" id="GO:0016787">
    <property type="term" value="F:hydrolase activity"/>
    <property type="evidence" value="ECO:0007669"/>
    <property type="project" value="UniProtKB-KW"/>
</dbReference>
<dbReference type="Pfam" id="PF00072">
    <property type="entry name" value="Response_reg"/>
    <property type="match status" value="1"/>
</dbReference>
<dbReference type="Gene3D" id="3.40.50.2300">
    <property type="match status" value="1"/>
</dbReference>
<dbReference type="EMBL" id="JXOK01000010">
    <property type="protein sequence ID" value="KIN11846.1"/>
    <property type="molecule type" value="Genomic_DNA"/>
</dbReference>
<reference evidence="9 10" key="1">
    <citation type="submission" date="2015-01" db="EMBL/GenBank/DDBJ databases">
        <title>Draft genome of Vibrio mytili type strain CAIM 528.</title>
        <authorList>
            <person name="Gonzalez-Castillo A."/>
            <person name="Gomez-Gil B."/>
            <person name="Enciso-Ibarra J."/>
        </authorList>
    </citation>
    <scope>NUCLEOTIDE SEQUENCE [LARGE SCALE GENOMIC DNA]</scope>
    <source>
        <strain evidence="9 10">CAIM 528</strain>
    </source>
</reference>
<evidence type="ECO:0000256" key="1">
    <source>
        <dbReference type="ARBA" id="ARBA00000085"/>
    </source>
</evidence>
<dbReference type="PRINTS" id="PR00344">
    <property type="entry name" value="BCTRLSENSOR"/>
</dbReference>
<feature type="domain" description="Histidine kinase" evidence="7">
    <location>
        <begin position="187"/>
        <end position="413"/>
    </location>
</feature>
<keyword evidence="4" id="KW-0378">Hydrolase</keyword>
<dbReference type="CDD" id="cd17546">
    <property type="entry name" value="REC_hyHK_CKI1_RcsC-like"/>
    <property type="match status" value="1"/>
</dbReference>
<dbReference type="InterPro" id="IPR001789">
    <property type="entry name" value="Sig_transdc_resp-reg_receiver"/>
</dbReference>
<evidence type="ECO:0000259" key="8">
    <source>
        <dbReference type="PROSITE" id="PS50110"/>
    </source>
</evidence>
<feature type="transmembrane region" description="Helical" evidence="6">
    <location>
        <begin position="12"/>
        <end position="32"/>
    </location>
</feature>
<evidence type="ECO:0000313" key="9">
    <source>
        <dbReference type="EMBL" id="KIN11846.1"/>
    </source>
</evidence>
<dbReference type="GO" id="GO:0000155">
    <property type="term" value="F:phosphorelay sensor kinase activity"/>
    <property type="evidence" value="ECO:0007669"/>
    <property type="project" value="InterPro"/>
</dbReference>
<accession>A0A0C3HUD9</accession>
<dbReference type="InterPro" id="IPR005467">
    <property type="entry name" value="His_kinase_dom"/>
</dbReference>
<dbReference type="PROSITE" id="PS50110">
    <property type="entry name" value="RESPONSE_REGULATORY"/>
    <property type="match status" value="1"/>
</dbReference>
<dbReference type="SMART" id="SM00387">
    <property type="entry name" value="HATPase_c"/>
    <property type="match status" value="1"/>
</dbReference>
<evidence type="ECO:0000256" key="5">
    <source>
        <dbReference type="PROSITE-ProRule" id="PRU00169"/>
    </source>
</evidence>
<dbReference type="PANTHER" id="PTHR43547:SF2">
    <property type="entry name" value="HYBRID SIGNAL TRANSDUCTION HISTIDINE KINASE C"/>
    <property type="match status" value="1"/>
</dbReference>
<feature type="transmembrane region" description="Helical" evidence="6">
    <location>
        <begin position="151"/>
        <end position="168"/>
    </location>
</feature>
<comment type="catalytic activity">
    <reaction evidence="1">
        <text>ATP + protein L-histidine = ADP + protein N-phospho-L-histidine.</text>
        <dbReference type="EC" id="2.7.13.3"/>
    </reaction>
</comment>